<sequence length="310" mass="30261">MEDAAPPRPAFALVGAGAVGRALGLRLAAAGHAVAGVVSRTRASASALADVLGAPVASDRLADLPAAPLVALCVPDGEIAGVARALAGLDRAWGGAVVLHTSGATPASALGSLAAEGARTLSFHPLQTVPGGAGAAVFDGVTVGVEGGAEGVAAGAALAEALGMRPLVVPTAAKPLYHLAAATASNLVVALLAVAQEVLASIDVGRDDAAAMLAPLVRGTVENVLASSPEASLTGPVARGDLETLEAHGRALRTRLPHLVPAYAALSVEAVRVAVRAGRLPAERAEAVLALLEQMAAPPRPDGAAPGGTP</sequence>
<name>A0ABU3BTD8_9BACT</name>
<organism evidence="3 4">
    <name type="scientific">Rubrivirga litoralis</name>
    <dbReference type="NCBI Taxonomy" id="3075598"/>
    <lineage>
        <taxon>Bacteria</taxon>
        <taxon>Pseudomonadati</taxon>
        <taxon>Rhodothermota</taxon>
        <taxon>Rhodothermia</taxon>
        <taxon>Rhodothermales</taxon>
        <taxon>Rubricoccaceae</taxon>
        <taxon>Rubrivirga</taxon>
    </lineage>
</organism>
<comment type="caution">
    <text evidence="3">The sequence shown here is derived from an EMBL/GenBank/DDBJ whole genome shotgun (WGS) entry which is preliminary data.</text>
</comment>
<dbReference type="PANTHER" id="PTHR40459:SF1">
    <property type="entry name" value="CONSERVED HYPOTHETICAL ALANINE AND LEUCINE RICH PROTEIN"/>
    <property type="match status" value="1"/>
</dbReference>
<feature type="domain" description="Putative oxidoreductase/dehydrogenase Rossmann-like" evidence="1">
    <location>
        <begin position="4"/>
        <end position="125"/>
    </location>
</feature>
<dbReference type="InterPro" id="IPR018931">
    <property type="entry name" value="DUF2520"/>
</dbReference>
<dbReference type="Gene3D" id="3.40.50.720">
    <property type="entry name" value="NAD(P)-binding Rossmann-like Domain"/>
    <property type="match status" value="1"/>
</dbReference>
<dbReference type="Pfam" id="PF10728">
    <property type="entry name" value="DUF2520"/>
    <property type="match status" value="1"/>
</dbReference>
<dbReference type="InterPro" id="IPR008927">
    <property type="entry name" value="6-PGluconate_DH-like_C_sf"/>
</dbReference>
<reference evidence="3 4" key="1">
    <citation type="submission" date="2023-09" db="EMBL/GenBank/DDBJ databases">
        <authorList>
            <person name="Rey-Velasco X."/>
        </authorList>
    </citation>
    <scope>NUCLEOTIDE SEQUENCE [LARGE SCALE GENOMIC DNA]</scope>
    <source>
        <strain evidence="3 4">F394</strain>
    </source>
</reference>
<dbReference type="Pfam" id="PF10727">
    <property type="entry name" value="Rossmann-like"/>
    <property type="match status" value="1"/>
</dbReference>
<keyword evidence="4" id="KW-1185">Reference proteome</keyword>
<dbReference type="SUPFAM" id="SSF48179">
    <property type="entry name" value="6-phosphogluconate dehydrogenase C-terminal domain-like"/>
    <property type="match status" value="1"/>
</dbReference>
<gene>
    <name evidence="3" type="ORF">RM540_12445</name>
</gene>
<accession>A0ABU3BTD8</accession>
<evidence type="ECO:0000259" key="2">
    <source>
        <dbReference type="Pfam" id="PF10728"/>
    </source>
</evidence>
<dbReference type="SUPFAM" id="SSF51735">
    <property type="entry name" value="NAD(P)-binding Rossmann-fold domains"/>
    <property type="match status" value="1"/>
</dbReference>
<dbReference type="RefSeq" id="WP_311664561.1">
    <property type="nucleotide sequence ID" value="NZ_JAVRHT010000031.1"/>
</dbReference>
<evidence type="ECO:0000313" key="4">
    <source>
        <dbReference type="Proteomes" id="UP001267426"/>
    </source>
</evidence>
<proteinExistence type="predicted"/>
<evidence type="ECO:0000313" key="3">
    <source>
        <dbReference type="EMBL" id="MDT0632561.1"/>
    </source>
</evidence>
<dbReference type="InterPro" id="IPR037108">
    <property type="entry name" value="TM1727-like_C_sf"/>
</dbReference>
<dbReference type="Gene3D" id="1.10.1040.20">
    <property type="entry name" value="ProC-like, C-terminal domain"/>
    <property type="match status" value="1"/>
</dbReference>
<feature type="domain" description="DUF2520" evidence="2">
    <location>
        <begin position="142"/>
        <end position="267"/>
    </location>
</feature>
<evidence type="ECO:0000259" key="1">
    <source>
        <dbReference type="Pfam" id="PF10727"/>
    </source>
</evidence>
<dbReference type="EMBL" id="JAVRHT010000031">
    <property type="protein sequence ID" value="MDT0632561.1"/>
    <property type="molecule type" value="Genomic_DNA"/>
</dbReference>
<dbReference type="InterPro" id="IPR036291">
    <property type="entry name" value="NAD(P)-bd_dom_sf"/>
</dbReference>
<dbReference type="PANTHER" id="PTHR40459">
    <property type="entry name" value="CONSERVED HYPOTHETICAL ALANINE AND LEUCINE RICH PROTEIN"/>
    <property type="match status" value="1"/>
</dbReference>
<protein>
    <submittedName>
        <fullName evidence="3">DUF2520 domain-containing protein</fullName>
    </submittedName>
</protein>
<dbReference type="InterPro" id="IPR019665">
    <property type="entry name" value="OxRdtase/DH_put_Rossmann_dom"/>
</dbReference>
<dbReference type="Proteomes" id="UP001267426">
    <property type="component" value="Unassembled WGS sequence"/>
</dbReference>